<dbReference type="EMBL" id="JAFCMP010000070">
    <property type="protein sequence ID" value="KAG5188406.1"/>
    <property type="molecule type" value="Genomic_DNA"/>
</dbReference>
<dbReference type="OrthoDB" id="189024at2759"/>
<accession>A0A835Z721</accession>
<gene>
    <name evidence="1" type="ORF">JKP88DRAFT_287497</name>
</gene>
<keyword evidence="2" id="KW-1185">Reference proteome</keyword>
<sequence>MKLVRETTSLLSGARSVALDVTTKRVKYSFMSVIGERWKPLRAMALLDIVYLDQDLRVMRGQTSTNTIFILVREDA</sequence>
<protein>
    <submittedName>
        <fullName evidence="1">Uncharacterized protein</fullName>
    </submittedName>
</protein>
<proteinExistence type="predicted"/>
<dbReference type="AlphaFoldDB" id="A0A835Z721"/>
<name>A0A835Z721_9STRA</name>
<comment type="caution">
    <text evidence="1">The sequence shown here is derived from an EMBL/GenBank/DDBJ whole genome shotgun (WGS) entry which is preliminary data.</text>
</comment>
<evidence type="ECO:0000313" key="2">
    <source>
        <dbReference type="Proteomes" id="UP000664859"/>
    </source>
</evidence>
<dbReference type="Proteomes" id="UP000664859">
    <property type="component" value="Unassembled WGS sequence"/>
</dbReference>
<evidence type="ECO:0000313" key="1">
    <source>
        <dbReference type="EMBL" id="KAG5188406.1"/>
    </source>
</evidence>
<organism evidence="1 2">
    <name type="scientific">Tribonema minus</name>
    <dbReference type="NCBI Taxonomy" id="303371"/>
    <lineage>
        <taxon>Eukaryota</taxon>
        <taxon>Sar</taxon>
        <taxon>Stramenopiles</taxon>
        <taxon>Ochrophyta</taxon>
        <taxon>PX clade</taxon>
        <taxon>Xanthophyceae</taxon>
        <taxon>Tribonematales</taxon>
        <taxon>Tribonemataceae</taxon>
        <taxon>Tribonema</taxon>
    </lineage>
</organism>
<reference evidence="1" key="1">
    <citation type="submission" date="2021-02" db="EMBL/GenBank/DDBJ databases">
        <title>First Annotated Genome of the Yellow-green Alga Tribonema minus.</title>
        <authorList>
            <person name="Mahan K.M."/>
        </authorList>
    </citation>
    <scope>NUCLEOTIDE SEQUENCE</scope>
    <source>
        <strain evidence="1">UTEX B ZZ1240</strain>
    </source>
</reference>